<dbReference type="AlphaFoldDB" id="A0AAD7BIZ9"/>
<evidence type="ECO:0000256" key="1">
    <source>
        <dbReference type="SAM" id="MobiDB-lite"/>
    </source>
</evidence>
<feature type="region of interest" description="Disordered" evidence="1">
    <location>
        <begin position="168"/>
        <end position="191"/>
    </location>
</feature>
<name>A0AAD7BIZ9_9AGAR</name>
<evidence type="ECO:0000313" key="3">
    <source>
        <dbReference type="Proteomes" id="UP001221142"/>
    </source>
</evidence>
<keyword evidence="3" id="KW-1185">Reference proteome</keyword>
<comment type="caution">
    <text evidence="2">The sequence shown here is derived from an EMBL/GenBank/DDBJ whole genome shotgun (WGS) entry which is preliminary data.</text>
</comment>
<organism evidence="2 3">
    <name type="scientific">Roridomyces roridus</name>
    <dbReference type="NCBI Taxonomy" id="1738132"/>
    <lineage>
        <taxon>Eukaryota</taxon>
        <taxon>Fungi</taxon>
        <taxon>Dikarya</taxon>
        <taxon>Basidiomycota</taxon>
        <taxon>Agaricomycotina</taxon>
        <taxon>Agaricomycetes</taxon>
        <taxon>Agaricomycetidae</taxon>
        <taxon>Agaricales</taxon>
        <taxon>Marasmiineae</taxon>
        <taxon>Mycenaceae</taxon>
        <taxon>Roridomyces</taxon>
    </lineage>
</organism>
<dbReference type="EMBL" id="JARKIF010000015">
    <property type="protein sequence ID" value="KAJ7622477.1"/>
    <property type="molecule type" value="Genomic_DNA"/>
</dbReference>
<evidence type="ECO:0000313" key="2">
    <source>
        <dbReference type="EMBL" id="KAJ7622477.1"/>
    </source>
</evidence>
<protein>
    <submittedName>
        <fullName evidence="2">Uncharacterized protein</fullName>
    </submittedName>
</protein>
<reference evidence="2" key="1">
    <citation type="submission" date="2023-03" db="EMBL/GenBank/DDBJ databases">
        <title>Massive genome expansion in bonnet fungi (Mycena s.s.) driven by repeated elements and novel gene families across ecological guilds.</title>
        <authorList>
            <consortium name="Lawrence Berkeley National Laboratory"/>
            <person name="Harder C.B."/>
            <person name="Miyauchi S."/>
            <person name="Viragh M."/>
            <person name="Kuo A."/>
            <person name="Thoen E."/>
            <person name="Andreopoulos B."/>
            <person name="Lu D."/>
            <person name="Skrede I."/>
            <person name="Drula E."/>
            <person name="Henrissat B."/>
            <person name="Morin E."/>
            <person name="Kohler A."/>
            <person name="Barry K."/>
            <person name="LaButti K."/>
            <person name="Morin E."/>
            <person name="Salamov A."/>
            <person name="Lipzen A."/>
            <person name="Mereny Z."/>
            <person name="Hegedus B."/>
            <person name="Baldrian P."/>
            <person name="Stursova M."/>
            <person name="Weitz H."/>
            <person name="Taylor A."/>
            <person name="Grigoriev I.V."/>
            <person name="Nagy L.G."/>
            <person name="Martin F."/>
            <person name="Kauserud H."/>
        </authorList>
    </citation>
    <scope>NUCLEOTIDE SEQUENCE</scope>
    <source>
        <strain evidence="2">9284</strain>
    </source>
</reference>
<gene>
    <name evidence="2" type="ORF">FB45DRAFT_927805</name>
</gene>
<accession>A0AAD7BIZ9</accession>
<dbReference type="Proteomes" id="UP001221142">
    <property type="component" value="Unassembled WGS sequence"/>
</dbReference>
<proteinExistence type="predicted"/>
<sequence>MAFNNPAFNIPFNNPAVGPNLPWLHWQVVAYPQTTYGIAYDINTVVCTLLPPNGWGGWSQQVYAQLDRALTAMGWFRNQWSYWVGHNKTPLVAWTEIWALQYIQPASKFATVIKHLCLTRMDHFAVLDISANAQLGSVEVPRIYGLVPRDLALAPNVVLQPPAGPVPPNGFRRPVGTRNTVQANNPAHWAR</sequence>